<dbReference type="AlphaFoldDB" id="A0AAE0DYR7"/>
<dbReference type="EMBL" id="JANJYJ010000008">
    <property type="protein sequence ID" value="KAK3195888.1"/>
    <property type="molecule type" value="Genomic_DNA"/>
</dbReference>
<gene>
    <name evidence="1" type="ORF">Dsin_027198</name>
</gene>
<organism evidence="1 2">
    <name type="scientific">Dipteronia sinensis</name>
    <dbReference type="NCBI Taxonomy" id="43782"/>
    <lineage>
        <taxon>Eukaryota</taxon>
        <taxon>Viridiplantae</taxon>
        <taxon>Streptophyta</taxon>
        <taxon>Embryophyta</taxon>
        <taxon>Tracheophyta</taxon>
        <taxon>Spermatophyta</taxon>
        <taxon>Magnoliopsida</taxon>
        <taxon>eudicotyledons</taxon>
        <taxon>Gunneridae</taxon>
        <taxon>Pentapetalae</taxon>
        <taxon>rosids</taxon>
        <taxon>malvids</taxon>
        <taxon>Sapindales</taxon>
        <taxon>Sapindaceae</taxon>
        <taxon>Hippocastanoideae</taxon>
        <taxon>Acereae</taxon>
        <taxon>Dipteronia</taxon>
    </lineage>
</organism>
<proteinExistence type="predicted"/>
<name>A0AAE0DYR7_9ROSI</name>
<accession>A0AAE0DYR7</accession>
<evidence type="ECO:0000313" key="1">
    <source>
        <dbReference type="EMBL" id="KAK3195888.1"/>
    </source>
</evidence>
<dbReference type="PANTHER" id="PTHR46890">
    <property type="entry name" value="NON-LTR RETROLELEMENT REVERSE TRANSCRIPTASE-LIKE PROTEIN-RELATED"/>
    <property type="match status" value="1"/>
</dbReference>
<evidence type="ECO:0008006" key="3">
    <source>
        <dbReference type="Google" id="ProtNLM"/>
    </source>
</evidence>
<sequence length="371" mass="42444">MFGVWGNPLAFLALKRVLKRGSKQFLKRGGELGFKFEPFWLNEEDCGMVIASAWGEVELSNSDCDLSRKLSVCARKLEVWSTDRFGSLEKLIKSKREELEGLILIAMDVGISKEIARVESDLENLLTKEEIYWRQRSRLDWLVVGDRNLRFFHRKTSARKTSNWIDLLKDETGKKFTDEVGISGAVCRFFDILFTSSSPFVEDIGLCSVVLENKIDDDRRLVLERNFFVEDVRLAIFSLGAIKTPESDGFHTLFFQKIWQVVGGDVTRVCLSVLNGESSIRIFNKTNVVLVLKKNNHVLLRDFRPISLCYVIYKIISKAMATHLIPAIISPNKSAFVPGRLIFDNVLVAFELLHSISEKKEGEERVYDFKT</sequence>
<dbReference type="Proteomes" id="UP001281410">
    <property type="component" value="Unassembled WGS sequence"/>
</dbReference>
<evidence type="ECO:0000313" key="2">
    <source>
        <dbReference type="Proteomes" id="UP001281410"/>
    </source>
</evidence>
<keyword evidence="2" id="KW-1185">Reference proteome</keyword>
<comment type="caution">
    <text evidence="1">The sequence shown here is derived from an EMBL/GenBank/DDBJ whole genome shotgun (WGS) entry which is preliminary data.</text>
</comment>
<protein>
    <recommendedName>
        <fullName evidence="3">Reverse transcriptase domain-containing protein</fullName>
    </recommendedName>
</protein>
<dbReference type="InterPro" id="IPR052343">
    <property type="entry name" value="Retrotransposon-Effector_Assoc"/>
</dbReference>
<dbReference type="PANTHER" id="PTHR46890:SF48">
    <property type="entry name" value="RNA-DIRECTED DNA POLYMERASE"/>
    <property type="match status" value="1"/>
</dbReference>
<reference evidence="1" key="1">
    <citation type="journal article" date="2023" name="Plant J.">
        <title>Genome sequences and population genomics provide insights into the demographic history, inbreeding, and mutation load of two 'living fossil' tree species of Dipteronia.</title>
        <authorList>
            <person name="Feng Y."/>
            <person name="Comes H.P."/>
            <person name="Chen J."/>
            <person name="Zhu S."/>
            <person name="Lu R."/>
            <person name="Zhang X."/>
            <person name="Li P."/>
            <person name="Qiu J."/>
            <person name="Olsen K.M."/>
            <person name="Qiu Y."/>
        </authorList>
    </citation>
    <scope>NUCLEOTIDE SEQUENCE</scope>
    <source>
        <strain evidence="1">NBL</strain>
    </source>
</reference>